<protein>
    <submittedName>
        <fullName evidence="1">Uncharacterized protein</fullName>
    </submittedName>
</protein>
<sequence>GVSEGQVQLWKLNPDNQQIVAMRKEFVVALTAACNAGRS</sequence>
<accession>A0A5J4TAR8</accession>
<proteinExistence type="predicted"/>
<evidence type="ECO:0000313" key="1">
    <source>
        <dbReference type="EMBL" id="KAA6355002.1"/>
    </source>
</evidence>
<dbReference type="Proteomes" id="UP000324800">
    <property type="component" value="Unassembled WGS sequence"/>
</dbReference>
<reference evidence="1 2" key="1">
    <citation type="submission" date="2019-03" db="EMBL/GenBank/DDBJ databases">
        <title>Single cell metagenomics reveals metabolic interactions within the superorganism composed of flagellate Streblomastix strix and complex community of Bacteroidetes bacteria on its surface.</title>
        <authorList>
            <person name="Treitli S.C."/>
            <person name="Kolisko M."/>
            <person name="Husnik F."/>
            <person name="Keeling P."/>
            <person name="Hampl V."/>
        </authorList>
    </citation>
    <scope>NUCLEOTIDE SEQUENCE [LARGE SCALE GENOMIC DNA]</scope>
    <source>
        <strain evidence="1">ST1C</strain>
    </source>
</reference>
<gene>
    <name evidence="1" type="ORF">EZS28_049471</name>
</gene>
<organism evidence="1 2">
    <name type="scientific">Streblomastix strix</name>
    <dbReference type="NCBI Taxonomy" id="222440"/>
    <lineage>
        <taxon>Eukaryota</taxon>
        <taxon>Metamonada</taxon>
        <taxon>Preaxostyla</taxon>
        <taxon>Oxymonadida</taxon>
        <taxon>Streblomastigidae</taxon>
        <taxon>Streblomastix</taxon>
    </lineage>
</organism>
<evidence type="ECO:0000313" key="2">
    <source>
        <dbReference type="Proteomes" id="UP000324800"/>
    </source>
</evidence>
<dbReference type="EMBL" id="SNRW01035333">
    <property type="protein sequence ID" value="KAA6355002.1"/>
    <property type="molecule type" value="Genomic_DNA"/>
</dbReference>
<dbReference type="OrthoDB" id="6252103at2759"/>
<comment type="caution">
    <text evidence="1">The sequence shown here is derived from an EMBL/GenBank/DDBJ whole genome shotgun (WGS) entry which is preliminary data.</text>
</comment>
<feature type="non-terminal residue" evidence="1">
    <location>
        <position position="1"/>
    </location>
</feature>
<dbReference type="AlphaFoldDB" id="A0A5J4TAR8"/>
<name>A0A5J4TAR8_9EUKA</name>